<dbReference type="GO" id="GO:0036128">
    <property type="term" value="C:CatSper complex"/>
    <property type="evidence" value="ECO:0007669"/>
    <property type="project" value="InterPro"/>
</dbReference>
<dbReference type="GO" id="GO:0097228">
    <property type="term" value="C:sperm principal piece"/>
    <property type="evidence" value="ECO:0007669"/>
    <property type="project" value="TreeGrafter"/>
</dbReference>
<evidence type="ECO:0000256" key="13">
    <source>
        <dbReference type="SAM" id="Phobius"/>
    </source>
</evidence>
<keyword evidence="7" id="KW-0969">Cilium</keyword>
<dbReference type="PANTHER" id="PTHR33722:SF4">
    <property type="entry name" value="CATION CHANNEL SPERM-ASSOCIATED PROTEIN SUBUNIT EPSILON-LIKE"/>
    <property type="match status" value="1"/>
</dbReference>
<keyword evidence="2" id="KW-1003">Cell membrane</keyword>
<dbReference type="InterPro" id="IPR053814">
    <property type="entry name" value="CATSPERD/E_C"/>
</dbReference>
<evidence type="ECO:0000256" key="12">
    <source>
        <dbReference type="ARBA" id="ARBA00037793"/>
    </source>
</evidence>
<dbReference type="AlphaFoldDB" id="A0A1W0W9Y9"/>
<evidence type="ECO:0000256" key="7">
    <source>
        <dbReference type="ARBA" id="ARBA00023069"/>
    </source>
</evidence>
<organism evidence="15 16">
    <name type="scientific">Hypsibius exemplaris</name>
    <name type="common">Freshwater tardigrade</name>
    <dbReference type="NCBI Taxonomy" id="2072580"/>
    <lineage>
        <taxon>Eukaryota</taxon>
        <taxon>Metazoa</taxon>
        <taxon>Ecdysozoa</taxon>
        <taxon>Tardigrada</taxon>
        <taxon>Eutardigrada</taxon>
        <taxon>Parachela</taxon>
        <taxon>Hypsibioidea</taxon>
        <taxon>Hypsibiidae</taxon>
        <taxon>Hypsibius</taxon>
    </lineage>
</organism>
<keyword evidence="8 13" id="KW-0472">Membrane</keyword>
<evidence type="ECO:0000256" key="5">
    <source>
        <dbReference type="ARBA" id="ARBA00022846"/>
    </source>
</evidence>
<dbReference type="GO" id="GO:0048240">
    <property type="term" value="P:sperm capacitation"/>
    <property type="evidence" value="ECO:0007669"/>
    <property type="project" value="TreeGrafter"/>
</dbReference>
<feature type="domain" description="CATSPERD/E C-terminal" evidence="14">
    <location>
        <begin position="915"/>
        <end position="1097"/>
    </location>
</feature>
<evidence type="ECO:0000256" key="2">
    <source>
        <dbReference type="ARBA" id="ARBA00022475"/>
    </source>
</evidence>
<keyword evidence="16" id="KW-1185">Reference proteome</keyword>
<name>A0A1W0W9Y9_HYPEX</name>
<sequence>MRYLVLLAPSKFLVPCAIFIILIFGQPCVVEAVAATGMSYAGLGGDPTQLCVNVPLAILVRSGRDLVREFLRAFWRELPDFSPNTLAKNNDIDAAWSASPSGYCTLIGDLVAHTANSSAHFDIKCSSAQTYLITARSSPAVQIKVAVTNCQDLYGWYAVAVAREPDGSIIQNVDWETHDHLTIRLWIQGRHSKDDSTLSSTGSDIAPSPANADITRAFQRMGLSPRLTTSFRDQFDVFFYCDAAVAPVADSKNGFYVFTCPKTPNDRYGYYKHRLNNASSLPQLGNDSNPSLYRQGSDLQSLRYAPKNLPVDLTYQQKVQVVTSGQPYYFGYTVSSNTLVLSRPKFQFIPPIAGTTLIWAKGTAALRYEPCNSNFIIGISKAGIFYYTTDEFATSAPLTVQLGALTSATVADLHVTKSFIYFLLDDGPLYALNRAVTNGLATLLTPTSTTLTLGKLMGIKVPEWCTSPSNTAARDVFVAWTNEAFVMGTYDDSPTQYFTVSVPPVLLKDGKIIDISLDRTPGRPACFILFNSATLGVFIHYYYNTGGDHNWLGLVAGAVPDPTKTFGGSGVLSTSPYPQARLYSFIHGPPSVAVTLLASIIRVLPDQRRPFKLTNKPITDATAYPSTTAIPTQPILMAQFAQSGSLFFITAMDAAGADNNAKSAHIYLGDANSDWMTIIKEDIQDNWLLRLDRFDQAWLIQMPDGKLKQYLDTTTQIMNLGGDKPPACPYSIFDAQGDDLFYAVDIGATYKVLTTLWFPVANSIMTLADQTKAALSLDVVVSRPLANEPFTDYDMNTTVLEDRQVFGDTVRVVKTIIMQNAYSKGDGLVSIARESPMSTVCIHPSLVTPSCTKRSIRCFFTQATCPAGLSIRLIPQNPCSAAYPATLTIPKTYLGPHGTNQNVSIPSGLMCDAPYYRDPYVPKFGLYYFGNLIENVSVDFYLFEENWRNDFTYNASEKDAQCLRAAQTTTSISECELNPVKVKPSDSYACWGPPNYKSCFTTPTATESGPSEAKNYEILNASGVNAIEFPTDHAAAYVFVAQVLEPNYSFCNLATQFVIMPSGFGDTPDALIPVWMFIASCAGLCLFFWTVYLIYAVSWNENRIGFQMLEKRSVPRAWHLLTTGEHKLLFTGSEARRKVFLPGEVIQGKEKTQ</sequence>
<dbReference type="GO" id="GO:0030317">
    <property type="term" value="P:flagellated sperm motility"/>
    <property type="evidence" value="ECO:0007669"/>
    <property type="project" value="TreeGrafter"/>
</dbReference>
<accession>A0A1W0W9Y9</accession>
<reference evidence="16" key="1">
    <citation type="submission" date="2017-01" db="EMBL/GenBank/DDBJ databases">
        <title>Comparative genomics of anhydrobiosis in the tardigrade Hypsibius dujardini.</title>
        <authorList>
            <person name="Yoshida Y."/>
            <person name="Koutsovoulos G."/>
            <person name="Laetsch D."/>
            <person name="Stevens L."/>
            <person name="Kumar S."/>
            <person name="Horikawa D."/>
            <person name="Ishino K."/>
            <person name="Komine S."/>
            <person name="Tomita M."/>
            <person name="Blaxter M."/>
            <person name="Arakawa K."/>
        </authorList>
    </citation>
    <scope>NUCLEOTIDE SEQUENCE [LARGE SCALE GENOMIC DNA]</scope>
    <source>
        <strain evidence="16">Z151</strain>
    </source>
</reference>
<comment type="caution">
    <text evidence="15">The sequence shown here is derived from an EMBL/GenBank/DDBJ whole genome shotgun (WGS) entry which is preliminary data.</text>
</comment>
<evidence type="ECO:0000256" key="9">
    <source>
        <dbReference type="ARBA" id="ARBA00023157"/>
    </source>
</evidence>
<protein>
    <recommendedName>
        <fullName evidence="14">CATSPERD/E C-terminal domain-containing protein</fullName>
    </recommendedName>
</protein>
<evidence type="ECO:0000256" key="10">
    <source>
        <dbReference type="ARBA" id="ARBA00023180"/>
    </source>
</evidence>
<dbReference type="OrthoDB" id="8646292at2759"/>
<dbReference type="Proteomes" id="UP000192578">
    <property type="component" value="Unassembled WGS sequence"/>
</dbReference>
<evidence type="ECO:0000313" key="15">
    <source>
        <dbReference type="EMBL" id="OQV12029.1"/>
    </source>
</evidence>
<keyword evidence="9" id="KW-1015">Disulfide bond</keyword>
<dbReference type="PANTHER" id="PTHR33722">
    <property type="entry name" value="CATION CHANNEL SPERM-ASSOCIATED PROTEIN SUBUNIT DELTA-RELATED"/>
    <property type="match status" value="1"/>
</dbReference>
<dbReference type="Pfam" id="PF22850">
    <property type="entry name" value="CATSPERD-E_C"/>
    <property type="match status" value="1"/>
</dbReference>
<comment type="subcellular location">
    <subcellularLocation>
        <location evidence="12">Cell projection</location>
        <location evidence="12">Cilium</location>
        <location evidence="12">Flagellum membrane</location>
        <topology evidence="12">Single-pass type I membrane protein</topology>
    </subcellularLocation>
</comment>
<keyword evidence="10" id="KW-0325">Glycoprotein</keyword>
<keyword evidence="3 13" id="KW-0812">Transmembrane</keyword>
<feature type="transmembrane region" description="Helical" evidence="13">
    <location>
        <begin position="1074"/>
        <end position="1095"/>
    </location>
</feature>
<evidence type="ECO:0000259" key="14">
    <source>
        <dbReference type="Pfam" id="PF22850"/>
    </source>
</evidence>
<evidence type="ECO:0000256" key="3">
    <source>
        <dbReference type="ARBA" id="ARBA00022692"/>
    </source>
</evidence>
<keyword evidence="11" id="KW-0966">Cell projection</keyword>
<dbReference type="EMBL" id="MTYJ01000155">
    <property type="protein sequence ID" value="OQV12029.1"/>
    <property type="molecule type" value="Genomic_DNA"/>
</dbReference>
<evidence type="ECO:0000256" key="6">
    <source>
        <dbReference type="ARBA" id="ARBA00022989"/>
    </source>
</evidence>
<comment type="similarity">
    <text evidence="1">Belongs to the CATSPERD family.</text>
</comment>
<dbReference type="InterPro" id="IPR028751">
    <property type="entry name" value="CATSPERD/E"/>
</dbReference>
<evidence type="ECO:0000256" key="11">
    <source>
        <dbReference type="ARBA" id="ARBA00023273"/>
    </source>
</evidence>
<evidence type="ECO:0000256" key="8">
    <source>
        <dbReference type="ARBA" id="ARBA00023136"/>
    </source>
</evidence>
<evidence type="ECO:0000256" key="4">
    <source>
        <dbReference type="ARBA" id="ARBA00022729"/>
    </source>
</evidence>
<proteinExistence type="inferred from homology"/>
<keyword evidence="6 13" id="KW-1133">Transmembrane helix</keyword>
<gene>
    <name evidence="15" type="ORF">BV898_13679</name>
</gene>
<evidence type="ECO:0000313" key="16">
    <source>
        <dbReference type="Proteomes" id="UP000192578"/>
    </source>
</evidence>
<keyword evidence="5" id="KW-0282">Flagellum</keyword>
<keyword evidence="4" id="KW-0732">Signal</keyword>
<evidence type="ECO:0000256" key="1">
    <source>
        <dbReference type="ARBA" id="ARBA00010246"/>
    </source>
</evidence>